<dbReference type="OrthoDB" id="1062289at2759"/>
<evidence type="ECO:0000313" key="5">
    <source>
        <dbReference type="Proteomes" id="UP000265515"/>
    </source>
</evidence>
<keyword evidence="1" id="KW-0862">Zinc</keyword>
<dbReference type="Pfam" id="PF00098">
    <property type="entry name" value="zf-CCHC"/>
    <property type="match status" value="1"/>
</dbReference>
<feature type="region of interest" description="Disordered" evidence="2">
    <location>
        <begin position="94"/>
        <end position="121"/>
    </location>
</feature>
<dbReference type="AlphaFoldDB" id="A0A388MEH1"/>
<organism evidence="4 5">
    <name type="scientific">Chara braunii</name>
    <name type="common">Braun's stonewort</name>
    <dbReference type="NCBI Taxonomy" id="69332"/>
    <lineage>
        <taxon>Eukaryota</taxon>
        <taxon>Viridiplantae</taxon>
        <taxon>Streptophyta</taxon>
        <taxon>Charophyceae</taxon>
        <taxon>Charales</taxon>
        <taxon>Characeae</taxon>
        <taxon>Chara</taxon>
    </lineage>
</organism>
<dbReference type="EMBL" id="BFEA01001163">
    <property type="protein sequence ID" value="GBG92889.1"/>
    <property type="molecule type" value="Genomic_DNA"/>
</dbReference>
<dbReference type="SMART" id="SM00343">
    <property type="entry name" value="ZnF_C2HC"/>
    <property type="match status" value="1"/>
</dbReference>
<feature type="region of interest" description="Disordered" evidence="2">
    <location>
        <begin position="1"/>
        <end position="44"/>
    </location>
</feature>
<feature type="region of interest" description="Disordered" evidence="2">
    <location>
        <begin position="141"/>
        <end position="230"/>
    </location>
</feature>
<keyword evidence="5" id="KW-1185">Reference proteome</keyword>
<evidence type="ECO:0000256" key="2">
    <source>
        <dbReference type="SAM" id="MobiDB-lite"/>
    </source>
</evidence>
<dbReference type="PROSITE" id="PS50158">
    <property type="entry name" value="ZF_CCHC"/>
    <property type="match status" value="1"/>
</dbReference>
<proteinExistence type="predicted"/>
<dbReference type="Proteomes" id="UP000265515">
    <property type="component" value="Unassembled WGS sequence"/>
</dbReference>
<feature type="compositionally biased region" description="Gly residues" evidence="2">
    <location>
        <begin position="33"/>
        <end position="44"/>
    </location>
</feature>
<dbReference type="STRING" id="69332.A0A388MEH1"/>
<feature type="compositionally biased region" description="Basic residues" evidence="2">
    <location>
        <begin position="156"/>
        <end position="177"/>
    </location>
</feature>
<evidence type="ECO:0000259" key="3">
    <source>
        <dbReference type="PROSITE" id="PS50158"/>
    </source>
</evidence>
<evidence type="ECO:0000313" key="4">
    <source>
        <dbReference type="EMBL" id="GBG92889.1"/>
    </source>
</evidence>
<dbReference type="SUPFAM" id="SSF57756">
    <property type="entry name" value="Retrovirus zinc finger-like domains"/>
    <property type="match status" value="1"/>
</dbReference>
<dbReference type="GO" id="GO:0008270">
    <property type="term" value="F:zinc ion binding"/>
    <property type="evidence" value="ECO:0007669"/>
    <property type="project" value="UniProtKB-KW"/>
</dbReference>
<reference evidence="4 5" key="1">
    <citation type="journal article" date="2018" name="Cell">
        <title>The Chara Genome: Secondary Complexity and Implications for Plant Terrestrialization.</title>
        <authorList>
            <person name="Nishiyama T."/>
            <person name="Sakayama H."/>
            <person name="Vries J.D."/>
            <person name="Buschmann H."/>
            <person name="Saint-Marcoux D."/>
            <person name="Ullrich K.K."/>
            <person name="Haas F.B."/>
            <person name="Vanderstraeten L."/>
            <person name="Becker D."/>
            <person name="Lang D."/>
            <person name="Vosolsobe S."/>
            <person name="Rombauts S."/>
            <person name="Wilhelmsson P.K.I."/>
            <person name="Janitza P."/>
            <person name="Kern R."/>
            <person name="Heyl A."/>
            <person name="Rumpler F."/>
            <person name="Villalobos L.I.A.C."/>
            <person name="Clay J.M."/>
            <person name="Skokan R."/>
            <person name="Toyoda A."/>
            <person name="Suzuki Y."/>
            <person name="Kagoshima H."/>
            <person name="Schijlen E."/>
            <person name="Tajeshwar N."/>
            <person name="Catarino B."/>
            <person name="Hetherington A.J."/>
            <person name="Saltykova A."/>
            <person name="Bonnot C."/>
            <person name="Breuninger H."/>
            <person name="Symeonidi A."/>
            <person name="Radhakrishnan G.V."/>
            <person name="Van Nieuwerburgh F."/>
            <person name="Deforce D."/>
            <person name="Chang C."/>
            <person name="Karol K.G."/>
            <person name="Hedrich R."/>
            <person name="Ulvskov P."/>
            <person name="Glockner G."/>
            <person name="Delwiche C.F."/>
            <person name="Petrasek J."/>
            <person name="Van de Peer Y."/>
            <person name="Friml J."/>
            <person name="Beilby M."/>
            <person name="Dolan L."/>
            <person name="Kohara Y."/>
            <person name="Sugano S."/>
            <person name="Fujiyama A."/>
            <person name="Delaux P.-M."/>
            <person name="Quint M."/>
            <person name="TheiBen G."/>
            <person name="Hagemann M."/>
            <person name="Harholt J."/>
            <person name="Dunand C."/>
            <person name="Zachgo S."/>
            <person name="Langdale J."/>
            <person name="Maumus F."/>
            <person name="Straeten D.V.D."/>
            <person name="Gould S.B."/>
            <person name="Rensing S.A."/>
        </authorList>
    </citation>
    <scope>NUCLEOTIDE SEQUENCE [LARGE SCALE GENOMIC DNA]</scope>
    <source>
        <strain evidence="4 5">S276</strain>
    </source>
</reference>
<evidence type="ECO:0000256" key="1">
    <source>
        <dbReference type="PROSITE-ProRule" id="PRU00047"/>
    </source>
</evidence>
<feature type="domain" description="CCHC-type" evidence="3">
    <location>
        <begin position="52"/>
        <end position="66"/>
    </location>
</feature>
<feature type="compositionally biased region" description="Low complexity" evidence="2">
    <location>
        <begin position="21"/>
        <end position="32"/>
    </location>
</feature>
<protein>
    <recommendedName>
        <fullName evidence="3">CCHC-type domain-containing protein</fullName>
    </recommendedName>
</protein>
<dbReference type="InterPro" id="IPR001878">
    <property type="entry name" value="Znf_CCHC"/>
</dbReference>
<feature type="compositionally biased region" description="Basic and acidic residues" evidence="2">
    <location>
        <begin position="188"/>
        <end position="197"/>
    </location>
</feature>
<name>A0A388MEH1_CHABU</name>
<sequence length="329" mass="37276">MYLTTGPANGNGGNGGGTRNYGGNNFAAQGNPVGRGYGGYGGAGGTGGPSGRCYNCGKSGHYARDCWAKRGRPTYQNQPYPEIEEMKEQFRLVRKEKQEQKERGRDEEERKAKEEEENRRNLDFARKMEELKLQLRIDLNEEWKKKNQAAEEAVARSRKREKRGRPRTGGRRGKKTTTMKECTPIGYERGECSKKLPPEGWGSKLREGARTVDEQHKDMEPKTPLSDGYKELSAGCSQKGLIEYCMSTHKIYSEKKANTLRRICEKRGIKYTKKPEIVELLAKQQVQLAYEGFDETKMEEDVKGKGKATETPRKETVKDKVVLETSESR</sequence>
<comment type="caution">
    <text evidence="4">The sequence shown here is derived from an EMBL/GenBank/DDBJ whole genome shotgun (WGS) entry which is preliminary data.</text>
</comment>
<dbReference type="Gene3D" id="4.10.60.10">
    <property type="entry name" value="Zinc finger, CCHC-type"/>
    <property type="match status" value="1"/>
</dbReference>
<feature type="compositionally biased region" description="Gly residues" evidence="2">
    <location>
        <begin position="9"/>
        <end position="20"/>
    </location>
</feature>
<feature type="region of interest" description="Disordered" evidence="2">
    <location>
        <begin position="297"/>
        <end position="329"/>
    </location>
</feature>
<dbReference type="InterPro" id="IPR036875">
    <property type="entry name" value="Znf_CCHC_sf"/>
</dbReference>
<dbReference type="GO" id="GO:0003676">
    <property type="term" value="F:nucleic acid binding"/>
    <property type="evidence" value="ECO:0007669"/>
    <property type="project" value="InterPro"/>
</dbReference>
<feature type="compositionally biased region" description="Basic and acidic residues" evidence="2">
    <location>
        <begin position="204"/>
        <end position="221"/>
    </location>
</feature>
<feature type="compositionally biased region" description="Basic and acidic residues" evidence="2">
    <location>
        <begin position="141"/>
        <end position="155"/>
    </location>
</feature>
<gene>
    <name evidence="4" type="ORF">CBR_g57647</name>
</gene>
<keyword evidence="1" id="KW-0863">Zinc-finger</keyword>
<accession>A0A388MEH1</accession>
<keyword evidence="1" id="KW-0479">Metal-binding</keyword>
<dbReference type="Gramene" id="GBG92889">
    <property type="protein sequence ID" value="GBG92889"/>
    <property type="gene ID" value="CBR_g57647"/>
</dbReference>